<evidence type="ECO:0000256" key="1">
    <source>
        <dbReference type="ARBA" id="ARBA00022801"/>
    </source>
</evidence>
<proteinExistence type="inferred from homology"/>
<name>A0AAD3CY85_9STRA</name>
<dbReference type="GO" id="GO:0047429">
    <property type="term" value="F:nucleoside triphosphate diphosphatase activity"/>
    <property type="evidence" value="ECO:0007669"/>
    <property type="project" value="InterPro"/>
</dbReference>
<accession>A0AAD3CY85</accession>
<dbReference type="SUPFAM" id="SSF52972">
    <property type="entry name" value="ITPase-like"/>
    <property type="match status" value="1"/>
</dbReference>
<dbReference type="InterPro" id="IPR003697">
    <property type="entry name" value="Maf-like"/>
</dbReference>
<dbReference type="HAMAP" id="MF_00528">
    <property type="entry name" value="Maf"/>
    <property type="match status" value="1"/>
</dbReference>
<dbReference type="InterPro" id="IPR029001">
    <property type="entry name" value="ITPase-like_fam"/>
</dbReference>
<dbReference type="Pfam" id="PF02545">
    <property type="entry name" value="Maf"/>
    <property type="match status" value="1"/>
</dbReference>
<organism evidence="2 3">
    <name type="scientific">Chaetoceros tenuissimus</name>
    <dbReference type="NCBI Taxonomy" id="426638"/>
    <lineage>
        <taxon>Eukaryota</taxon>
        <taxon>Sar</taxon>
        <taxon>Stramenopiles</taxon>
        <taxon>Ochrophyta</taxon>
        <taxon>Bacillariophyta</taxon>
        <taxon>Coscinodiscophyceae</taxon>
        <taxon>Chaetocerotophycidae</taxon>
        <taxon>Chaetocerotales</taxon>
        <taxon>Chaetocerotaceae</taxon>
        <taxon>Chaetoceros</taxon>
    </lineage>
</organism>
<dbReference type="Gene3D" id="3.90.950.10">
    <property type="match status" value="1"/>
</dbReference>
<sequence>MSSENVSSNPLSDLGLPAPLVLGSGSFTRKLILKEMGIPFILKVRPIDERNIGDRSDGSNPSKLVMKLAKAKSEALISALLDPSITNGNPNKESNEEKYDMTLPPELKECIILTGDQVVTCQDSILEKPENLTQAKEFVAKYGTIPPSTVGSVVLTHLPSKISVSDVDISTIHFKSSLSEADNASDLIDRLLEKDEPILSCAGGLMVEHPFVIEYIDKIDGSQDGVMGLSKDLVMRLLNELKVEVDAWKSKSTD</sequence>
<dbReference type="EMBL" id="BLLK01000046">
    <property type="protein sequence ID" value="GFH52784.1"/>
    <property type="molecule type" value="Genomic_DNA"/>
</dbReference>
<reference evidence="2 3" key="1">
    <citation type="journal article" date="2021" name="Sci. Rep.">
        <title>The genome of the diatom Chaetoceros tenuissimus carries an ancient integrated fragment of an extant virus.</title>
        <authorList>
            <person name="Hongo Y."/>
            <person name="Kimura K."/>
            <person name="Takaki Y."/>
            <person name="Yoshida Y."/>
            <person name="Baba S."/>
            <person name="Kobayashi G."/>
            <person name="Nagasaki K."/>
            <person name="Hano T."/>
            <person name="Tomaru Y."/>
        </authorList>
    </citation>
    <scope>NUCLEOTIDE SEQUENCE [LARGE SCALE GENOMIC DNA]</scope>
    <source>
        <strain evidence="2 3">NIES-3715</strain>
    </source>
</reference>
<keyword evidence="1" id="KW-0378">Hydrolase</keyword>
<evidence type="ECO:0000313" key="3">
    <source>
        <dbReference type="Proteomes" id="UP001054902"/>
    </source>
</evidence>
<protein>
    <submittedName>
        <fullName evidence="2">Septum formation protein</fullName>
    </submittedName>
</protein>
<evidence type="ECO:0000313" key="2">
    <source>
        <dbReference type="EMBL" id="GFH52784.1"/>
    </source>
</evidence>
<dbReference type="AlphaFoldDB" id="A0AAD3CY85"/>
<keyword evidence="3" id="KW-1185">Reference proteome</keyword>
<dbReference type="PANTHER" id="PTHR43213:SF4">
    <property type="entry name" value="7-METHYL-GTP PYROPHOSPHATASE"/>
    <property type="match status" value="1"/>
</dbReference>
<gene>
    <name evidence="2" type="ORF">CTEN210_09260</name>
</gene>
<comment type="caution">
    <text evidence="2">The sequence shown here is derived from an EMBL/GenBank/DDBJ whole genome shotgun (WGS) entry which is preliminary data.</text>
</comment>
<dbReference type="Proteomes" id="UP001054902">
    <property type="component" value="Unassembled WGS sequence"/>
</dbReference>
<dbReference type="PANTHER" id="PTHR43213">
    <property type="entry name" value="BIFUNCTIONAL DTTP/UTP PYROPHOSPHATASE/METHYLTRANSFERASE PROTEIN-RELATED"/>
    <property type="match status" value="1"/>
</dbReference>